<evidence type="ECO:0000313" key="2">
    <source>
        <dbReference type="Proteomes" id="UP000808337"/>
    </source>
</evidence>
<dbReference type="EMBL" id="JADKGY010000029">
    <property type="protein sequence ID" value="MBK9984551.1"/>
    <property type="molecule type" value="Genomic_DNA"/>
</dbReference>
<name>A0A9D7XS13_9BACT</name>
<reference evidence="1 2" key="1">
    <citation type="submission" date="2020-10" db="EMBL/GenBank/DDBJ databases">
        <title>Connecting structure to function with the recovery of over 1000 high-quality activated sludge metagenome-assembled genomes encoding full-length rRNA genes using long-read sequencing.</title>
        <authorList>
            <person name="Singleton C.M."/>
            <person name="Petriglieri F."/>
            <person name="Kristensen J.M."/>
            <person name="Kirkegaard R.H."/>
            <person name="Michaelsen T.Y."/>
            <person name="Andersen M.H."/>
            <person name="Karst S.M."/>
            <person name="Dueholm M.S."/>
            <person name="Nielsen P.H."/>
            <person name="Albertsen M."/>
        </authorList>
    </citation>
    <scope>NUCLEOTIDE SEQUENCE [LARGE SCALE GENOMIC DNA]</scope>
    <source>
        <strain evidence="1">Ribe_18-Q3-R11-54_MAXAC.273</strain>
    </source>
</reference>
<comment type="caution">
    <text evidence="1">The sequence shown here is derived from an EMBL/GenBank/DDBJ whole genome shotgun (WGS) entry which is preliminary data.</text>
</comment>
<organism evidence="1 2">
    <name type="scientific">Candidatus Opimibacter skivensis</name>
    <dbReference type="NCBI Taxonomy" id="2982028"/>
    <lineage>
        <taxon>Bacteria</taxon>
        <taxon>Pseudomonadati</taxon>
        <taxon>Bacteroidota</taxon>
        <taxon>Saprospiria</taxon>
        <taxon>Saprospirales</taxon>
        <taxon>Saprospiraceae</taxon>
        <taxon>Candidatus Opimibacter</taxon>
    </lineage>
</organism>
<protein>
    <submittedName>
        <fullName evidence="1">Uncharacterized protein</fullName>
    </submittedName>
</protein>
<dbReference type="AlphaFoldDB" id="A0A9D7XS13"/>
<proteinExistence type="predicted"/>
<dbReference type="Proteomes" id="UP000808337">
    <property type="component" value="Unassembled WGS sequence"/>
</dbReference>
<gene>
    <name evidence="1" type="ORF">IPP15_19665</name>
</gene>
<sequence length="1140" mass="130376">MLILNIYPTICKSQENITNPNCHFIFHLPEDTILSWNETIIPGTISWDYNNTPITIDYKLVENKIIPNWNKLSIPLDSIRVNFRALPYSFHPLLSLWDSSQIKIVDGDVFYNPNAIYPGRSLFESPGLDYNGALTRGFSLGNNQSLVFDSELNLQLNGNIGDGYLIKAAITDRNLPIQPDGTTRQIQEFDKVFIEIDKDQHSVLAGDFDALNPEGYFMRYNRKLKGAEYTYDGNKFHEPWTIKGSAAVSKGKFTRQTLAPTEGNQGPYPLKGENGELFIIVLAGSEKVFIDGALQTRGEDADYIMDYNKSEITFTRRILINVRHRITIEFEYAQFNFQKSQNAIEIRYQKDNLTSYMNFFQENDSKTITGDLQLTTEDLALLNMAGDAGSQFQKSGIKKLNEGYNPNLILYSAIDTAVNSVVYPDVLIWSTDPQKANLIVSFSEVGQGNGDYMISPDPSPNGRIYIWISPDAVTGDRRGNFAPIIPLQAPQQKQMITTGGEYQWNKNGKLSAEFGVSRHDLNRYSSIDDNDNAGGAMKVTLSELFAFGKSWTISPLVSYEENGINFRPLDPYRNPEFARDWSLSQNIGPGREQLPSVRIGVRKGTSIISEYSYAGLYRSGGYVGNKHNAQIKIDTIGWKFSAIIGILNAKDNVNKSRFLRPSINLERVIRKTGDWRLGIKYFEDRNEVRNVSNQGLALNSFIQNQMSFYINNSIDDNTHFVISYKIEQPKIPFQNQLKSLEKAKEWNIEGHFHQWKHFKMEYTIKNRNVQSLLSTPEHRSRNLLGRIDLVADVFKKAIRWSSGYEIGNGQEPKTEYKYIKVQKGEGNYIWVDNGNGIEEINEFEIAPFADQGEYIRVLAYNSEFISTRALGLQQSLNIDMKQIKPAGWVSKIALVSTYQMNRKIREDENSPYWNPFFQQYADTSILSFSNTWRNILYWNRSSTIYDIQTGYIRQQNQVLQTSGFEIREIQDLTFRWRLSLRKKMDIVIVARKGMRGNRSQYFAERNFNLSQYDISSELNAIIKERFRLTGLYQFLSQENITGNERFNSHKLSVESVWRRSNSSDIRGQVSLVEINYSSSGHSAVDFAILQGLQNGSNLLWSLQFNTRLNESLILTLQYNGRNTGGTKTIHTGNAQIRANF</sequence>
<accession>A0A9D7XS13</accession>
<evidence type="ECO:0000313" key="1">
    <source>
        <dbReference type="EMBL" id="MBK9984551.1"/>
    </source>
</evidence>